<keyword evidence="3" id="KW-1185">Reference proteome</keyword>
<gene>
    <name evidence="2" type="ORF">EU557_18075</name>
</gene>
<dbReference type="OrthoDB" id="886674at2"/>
<evidence type="ECO:0000313" key="2">
    <source>
        <dbReference type="EMBL" id="TGD78883.1"/>
    </source>
</evidence>
<dbReference type="Proteomes" id="UP000298284">
    <property type="component" value="Unassembled WGS sequence"/>
</dbReference>
<evidence type="ECO:0000313" key="3">
    <source>
        <dbReference type="Proteomes" id="UP000298284"/>
    </source>
</evidence>
<protein>
    <submittedName>
        <fullName evidence="2">Uncharacterized protein</fullName>
    </submittedName>
</protein>
<evidence type="ECO:0000256" key="1">
    <source>
        <dbReference type="SAM" id="SignalP"/>
    </source>
</evidence>
<sequence>MKRSRLAALLLLAACQRPQPEAADPTRSGESTAPTTVSATAAPILARVSPILEGVWVKSDYLTEVARTKSPLKAARKLTDIVALSVQPRRASGDSLLVDANYNNHEAATFQVVLRPGLQSASLPTTWSDYAQPTNFFELAYRASATDTVLLLNKYNQQKRLLQSVQYSRIRGVAQSTSAPSDGLQYFVNKQLLAGTYTALDAKGNKKQVTFSPTGQVEGLDNFRQYYVATDFVVTVENNLDNLIFDIGTKRQQDYVFTISQDTVRLYNARVAEPDLLRGPLQYTLVRGR</sequence>
<organism evidence="2 3">
    <name type="scientific">Hymenobacter wooponensis</name>
    <dbReference type="NCBI Taxonomy" id="1525360"/>
    <lineage>
        <taxon>Bacteria</taxon>
        <taxon>Pseudomonadati</taxon>
        <taxon>Bacteroidota</taxon>
        <taxon>Cytophagia</taxon>
        <taxon>Cytophagales</taxon>
        <taxon>Hymenobacteraceae</taxon>
        <taxon>Hymenobacter</taxon>
    </lineage>
</organism>
<feature type="signal peptide" evidence="1">
    <location>
        <begin position="1"/>
        <end position="22"/>
    </location>
</feature>
<proteinExistence type="predicted"/>
<feature type="chain" id="PRO_5021314147" evidence="1">
    <location>
        <begin position="23"/>
        <end position="289"/>
    </location>
</feature>
<dbReference type="InterPro" id="IPR010916">
    <property type="entry name" value="TonB_box_CS"/>
</dbReference>
<dbReference type="EMBL" id="SRKZ01000005">
    <property type="protein sequence ID" value="TGD78883.1"/>
    <property type="molecule type" value="Genomic_DNA"/>
</dbReference>
<comment type="caution">
    <text evidence="2">The sequence shown here is derived from an EMBL/GenBank/DDBJ whole genome shotgun (WGS) entry which is preliminary data.</text>
</comment>
<name>A0A4Z0MGM0_9BACT</name>
<reference evidence="2 3" key="1">
    <citation type="submission" date="2019-04" db="EMBL/GenBank/DDBJ databases">
        <authorList>
            <person name="Feng G."/>
            <person name="Zhang J."/>
            <person name="Zhu H."/>
        </authorList>
    </citation>
    <scope>NUCLEOTIDE SEQUENCE [LARGE SCALE GENOMIC DNA]</scope>
    <source>
        <strain evidence="2 3">JCM 19491</strain>
    </source>
</reference>
<dbReference type="RefSeq" id="WP_135531875.1">
    <property type="nucleotide sequence ID" value="NZ_SRKZ01000005.1"/>
</dbReference>
<accession>A0A4Z0MGM0</accession>
<dbReference type="AlphaFoldDB" id="A0A4Z0MGM0"/>
<dbReference type="PROSITE" id="PS00430">
    <property type="entry name" value="TONB_DEPENDENT_REC_1"/>
    <property type="match status" value="1"/>
</dbReference>
<keyword evidence="1" id="KW-0732">Signal</keyword>